<dbReference type="InterPro" id="IPR003439">
    <property type="entry name" value="ABC_transporter-like_ATP-bd"/>
</dbReference>
<sequence>MIEAQKLTKSFGNYKVLDDLNLKVEKGSVYGLLGPNGAGKTTLIKHLTGLYRQDQGTVSIADQPVYENPQVKGQMVYIPDDLYFFSQASIAETARFYAKIYPDWNWKRYEQLKQVFPIDSRRRVVKLSKGMQKQVAFWLGISSMPQVMILDEPVDGLDPVMRKKVWNLILQDVEERQISVLVSSHNLRELEDVCDHIGILHKGKIVVERELDDMKSEVHKFQLAFAGEIPEGFLEGPEVLHRTRTGSILLLIARGDKNELLQRMKAANPLILDVLPLTLEEIFIYELGGMGYDIQNIII</sequence>
<dbReference type="PROSITE" id="PS50893">
    <property type="entry name" value="ABC_TRANSPORTER_2"/>
    <property type="match status" value="1"/>
</dbReference>
<evidence type="ECO:0000313" key="6">
    <source>
        <dbReference type="Proteomes" id="UP000005104"/>
    </source>
</evidence>
<dbReference type="GO" id="GO:0005524">
    <property type="term" value="F:ATP binding"/>
    <property type="evidence" value="ECO:0007669"/>
    <property type="project" value="UniProtKB-KW"/>
</dbReference>
<evidence type="ECO:0000259" key="4">
    <source>
        <dbReference type="PROSITE" id="PS50893"/>
    </source>
</evidence>
<dbReference type="SUPFAM" id="SSF52540">
    <property type="entry name" value="P-loop containing nucleoside triphosphate hydrolases"/>
    <property type="match status" value="1"/>
</dbReference>
<dbReference type="Proteomes" id="UP000005104">
    <property type="component" value="Chromosome"/>
</dbReference>
<evidence type="ECO:0000256" key="3">
    <source>
        <dbReference type="ARBA" id="ARBA00022840"/>
    </source>
</evidence>
<reference evidence="5 6" key="1">
    <citation type="submission" date="2011-11" db="EMBL/GenBank/DDBJ databases">
        <title>The Noncontiguous Finished genome of Desulfosporosinus youngiae DSM 17734.</title>
        <authorList>
            <consortium name="US DOE Joint Genome Institute (JGI-PGF)"/>
            <person name="Lucas S."/>
            <person name="Han J."/>
            <person name="Lapidus A."/>
            <person name="Cheng J.-F."/>
            <person name="Goodwin L."/>
            <person name="Pitluck S."/>
            <person name="Peters L."/>
            <person name="Ovchinnikova G."/>
            <person name="Lu M."/>
            <person name="Land M.L."/>
            <person name="Hauser L."/>
            <person name="Pester M."/>
            <person name="Spring S."/>
            <person name="Ollivier B."/>
            <person name="Rattei T."/>
            <person name="Klenk H.-P."/>
            <person name="Wagner M."/>
            <person name="Loy A."/>
            <person name="Woyke T.J."/>
        </authorList>
    </citation>
    <scope>NUCLEOTIDE SEQUENCE [LARGE SCALE GENOMIC DNA]</scope>
    <source>
        <strain evidence="5 6">DSM 17734</strain>
    </source>
</reference>
<dbReference type="eggNOG" id="COG1131">
    <property type="taxonomic scope" value="Bacteria"/>
</dbReference>
<dbReference type="AlphaFoldDB" id="H5Y4T0"/>
<dbReference type="InterPro" id="IPR051782">
    <property type="entry name" value="ABC_Transporter_VariousFunc"/>
</dbReference>
<proteinExistence type="predicted"/>
<gene>
    <name evidence="5" type="ORF">DesyoDRAFT_2763</name>
</gene>
<keyword evidence="3" id="KW-0067">ATP-binding</keyword>
<feature type="domain" description="ABC transporter" evidence="4">
    <location>
        <begin position="2"/>
        <end position="227"/>
    </location>
</feature>
<organism evidence="5 6">
    <name type="scientific">Desulfosporosinus youngiae DSM 17734</name>
    <dbReference type="NCBI Taxonomy" id="768710"/>
    <lineage>
        <taxon>Bacteria</taxon>
        <taxon>Bacillati</taxon>
        <taxon>Bacillota</taxon>
        <taxon>Clostridia</taxon>
        <taxon>Eubacteriales</taxon>
        <taxon>Desulfitobacteriaceae</taxon>
        <taxon>Desulfosporosinus</taxon>
    </lineage>
</organism>
<dbReference type="GO" id="GO:0016887">
    <property type="term" value="F:ATP hydrolysis activity"/>
    <property type="evidence" value="ECO:0007669"/>
    <property type="project" value="InterPro"/>
</dbReference>
<evidence type="ECO:0000256" key="1">
    <source>
        <dbReference type="ARBA" id="ARBA00022448"/>
    </source>
</evidence>
<dbReference type="STRING" id="768710.DesyoDRAFT_2763"/>
<keyword evidence="1" id="KW-0813">Transport</keyword>
<dbReference type="EMBL" id="CM001441">
    <property type="protein sequence ID" value="EHQ89816.1"/>
    <property type="molecule type" value="Genomic_DNA"/>
</dbReference>
<keyword evidence="6" id="KW-1185">Reference proteome</keyword>
<dbReference type="Gene3D" id="3.40.50.300">
    <property type="entry name" value="P-loop containing nucleotide triphosphate hydrolases"/>
    <property type="match status" value="1"/>
</dbReference>
<evidence type="ECO:0000313" key="5">
    <source>
        <dbReference type="EMBL" id="EHQ89816.1"/>
    </source>
</evidence>
<evidence type="ECO:0000256" key="2">
    <source>
        <dbReference type="ARBA" id="ARBA00022741"/>
    </source>
</evidence>
<keyword evidence="2" id="KW-0547">Nucleotide-binding</keyword>
<dbReference type="PANTHER" id="PTHR42939">
    <property type="entry name" value="ABC TRANSPORTER ATP-BINDING PROTEIN ALBC-RELATED"/>
    <property type="match status" value="1"/>
</dbReference>
<dbReference type="InterPro" id="IPR027417">
    <property type="entry name" value="P-loop_NTPase"/>
</dbReference>
<protein>
    <submittedName>
        <fullName evidence="5">ABC-type multidrug transport system, ATPase component</fullName>
    </submittedName>
</protein>
<dbReference type="InterPro" id="IPR003593">
    <property type="entry name" value="AAA+_ATPase"/>
</dbReference>
<dbReference type="OrthoDB" id="9804819at2"/>
<dbReference type="HOGENOM" id="CLU_000604_1_2_9"/>
<dbReference type="CDD" id="cd03230">
    <property type="entry name" value="ABC_DR_subfamily_A"/>
    <property type="match status" value="1"/>
</dbReference>
<name>H5Y4T0_9FIRM</name>
<dbReference type="RefSeq" id="WP_007783915.1">
    <property type="nucleotide sequence ID" value="NZ_CM001441.1"/>
</dbReference>
<dbReference type="SMART" id="SM00382">
    <property type="entry name" value="AAA"/>
    <property type="match status" value="1"/>
</dbReference>
<dbReference type="PANTHER" id="PTHR42939:SF1">
    <property type="entry name" value="ABC TRANSPORTER ATP-BINDING PROTEIN ALBC-RELATED"/>
    <property type="match status" value="1"/>
</dbReference>
<accession>H5Y4T0</accession>
<dbReference type="Pfam" id="PF00005">
    <property type="entry name" value="ABC_tran"/>
    <property type="match status" value="1"/>
</dbReference>